<protein>
    <submittedName>
        <fullName evidence="1">Uncharacterized protein</fullName>
    </submittedName>
</protein>
<dbReference type="EMBL" id="JAHHHD010000019">
    <property type="protein sequence ID" value="MBW4660302.1"/>
    <property type="molecule type" value="Genomic_DNA"/>
</dbReference>
<reference evidence="1" key="1">
    <citation type="submission" date="2021-05" db="EMBL/GenBank/DDBJ databases">
        <authorList>
            <person name="Pietrasiak N."/>
            <person name="Ward R."/>
            <person name="Stajich J.E."/>
            <person name="Kurbessoian T."/>
        </authorList>
    </citation>
    <scope>NUCLEOTIDE SEQUENCE</scope>
    <source>
        <strain evidence="1">UHER 2000/2452</strain>
    </source>
</reference>
<comment type="caution">
    <text evidence="1">The sequence shown here is derived from an EMBL/GenBank/DDBJ whole genome shotgun (WGS) entry which is preliminary data.</text>
</comment>
<accession>A0A951QCI6</accession>
<proteinExistence type="predicted"/>
<evidence type="ECO:0000313" key="2">
    <source>
        <dbReference type="Proteomes" id="UP000757435"/>
    </source>
</evidence>
<name>A0A951QCI6_9CYAN</name>
<sequence>MNQLAQRRDRYLELTNHILPQLAHQRQFPVRNNHCFQRIILDNLFGQCWYTVLQRGKEAAYKQLTEAQLESAIALAEAIIARPDEYIYQLNQNSLRWRGKVR</sequence>
<dbReference type="AlphaFoldDB" id="A0A951QCI6"/>
<reference evidence="1" key="2">
    <citation type="journal article" date="2022" name="Microbiol. Resour. Announc.">
        <title>Metagenome Sequencing to Explore Phylogenomics of Terrestrial Cyanobacteria.</title>
        <authorList>
            <person name="Ward R.D."/>
            <person name="Stajich J.E."/>
            <person name="Johansen J.R."/>
            <person name="Huntemann M."/>
            <person name="Clum A."/>
            <person name="Foster B."/>
            <person name="Foster B."/>
            <person name="Roux S."/>
            <person name="Palaniappan K."/>
            <person name="Varghese N."/>
            <person name="Mukherjee S."/>
            <person name="Reddy T.B.K."/>
            <person name="Daum C."/>
            <person name="Copeland A."/>
            <person name="Chen I.A."/>
            <person name="Ivanova N.N."/>
            <person name="Kyrpides N.C."/>
            <person name="Shapiro N."/>
            <person name="Eloe-Fadrosh E.A."/>
            <person name="Pietrasiak N."/>
        </authorList>
    </citation>
    <scope>NUCLEOTIDE SEQUENCE</scope>
    <source>
        <strain evidence="1">UHER 2000/2452</strain>
    </source>
</reference>
<gene>
    <name evidence="1" type="ORF">KME15_16625</name>
</gene>
<organism evidence="1 2">
    <name type="scientific">Drouetiella hepatica Uher 2000/2452</name>
    <dbReference type="NCBI Taxonomy" id="904376"/>
    <lineage>
        <taxon>Bacteria</taxon>
        <taxon>Bacillati</taxon>
        <taxon>Cyanobacteriota</taxon>
        <taxon>Cyanophyceae</taxon>
        <taxon>Oculatellales</taxon>
        <taxon>Oculatellaceae</taxon>
        <taxon>Drouetiella</taxon>
    </lineage>
</organism>
<evidence type="ECO:0000313" key="1">
    <source>
        <dbReference type="EMBL" id="MBW4660302.1"/>
    </source>
</evidence>
<dbReference type="Proteomes" id="UP000757435">
    <property type="component" value="Unassembled WGS sequence"/>
</dbReference>